<dbReference type="EMBL" id="HG916852">
    <property type="protein sequence ID" value="CDM57376.1"/>
    <property type="molecule type" value="Genomic_DNA"/>
</dbReference>
<dbReference type="InterPro" id="IPR005003">
    <property type="entry name" value="Phage_lambda_Stf-r1"/>
</dbReference>
<accession>W6RSW9</accession>
<dbReference type="RefSeq" id="WP_051509079.1">
    <property type="nucleotide sequence ID" value="NZ_HG916852.1"/>
</dbReference>
<dbReference type="GO" id="GO:0005198">
    <property type="term" value="F:structural molecule activity"/>
    <property type="evidence" value="ECO:0007669"/>
    <property type="project" value="InterPro"/>
</dbReference>
<dbReference type="InterPro" id="IPR011083">
    <property type="entry name" value="Phage_tail_collar_dom"/>
</dbReference>
<dbReference type="eggNOG" id="COG4675">
    <property type="taxonomic scope" value="Bacteria"/>
</dbReference>
<dbReference type="PATRIC" id="fig|348824.6.peg.1834"/>
<proteinExistence type="predicted"/>
<gene>
    <name evidence="3" type="ORF">LPU83_1711</name>
</gene>
<dbReference type="KEGG" id="rhl:LPU83_1711"/>
<dbReference type="Pfam" id="PF03335">
    <property type="entry name" value="Phage_fiber"/>
    <property type="match status" value="6"/>
</dbReference>
<protein>
    <submittedName>
        <fullName evidence="3">Tail fiber protein</fullName>
    </submittedName>
</protein>
<evidence type="ECO:0000313" key="4">
    <source>
        <dbReference type="Proteomes" id="UP000019443"/>
    </source>
</evidence>
<feature type="region of interest" description="Disordered" evidence="1">
    <location>
        <begin position="128"/>
        <end position="182"/>
    </location>
</feature>
<evidence type="ECO:0000313" key="3">
    <source>
        <dbReference type="EMBL" id="CDM57376.1"/>
    </source>
</evidence>
<sequence>MADAFTTNFNFTKPEQGFSIDTWGGKLNGNSDLLDTVLRAIVPTGAVFPYAGASAPSMFLLCNGAAVSRTTYAALYAVIGTGFGAGDGTTTFNVPDLRAQFLRGLDAGKGVDTGRVLGTTQADSIRAHSHTGTTVAGGAHTHTGSTDAQGSHTHSVAANGATDAQGNHAHGLAHAPAPGGVEPWNAGAGGDWHVNYAGATEYAGNHAHNVSVTGVAYAAGAHTHNVTINTGGDHTHTFTTANTGGAETRPTNVAVNFIIRT</sequence>
<dbReference type="Pfam" id="PF07484">
    <property type="entry name" value="Collar"/>
    <property type="match status" value="1"/>
</dbReference>
<feature type="compositionally biased region" description="Low complexity" evidence="1">
    <location>
        <begin position="166"/>
        <end position="180"/>
    </location>
</feature>
<dbReference type="Proteomes" id="UP000019443">
    <property type="component" value="Chromosome"/>
</dbReference>
<dbReference type="SUPFAM" id="SSF88874">
    <property type="entry name" value="Receptor-binding domain of short tail fibre protein gp12"/>
    <property type="match status" value="1"/>
</dbReference>
<dbReference type="InterPro" id="IPR037053">
    <property type="entry name" value="Phage_tail_collar_dom_sf"/>
</dbReference>
<evidence type="ECO:0000256" key="1">
    <source>
        <dbReference type="SAM" id="MobiDB-lite"/>
    </source>
</evidence>
<feature type="domain" description="Phage tail collar" evidence="2">
    <location>
        <begin position="45"/>
        <end position="101"/>
    </location>
</feature>
<name>W6RSW9_9HYPH</name>
<dbReference type="Gene3D" id="3.90.1340.10">
    <property type="entry name" value="Phage tail collar domain"/>
    <property type="match status" value="1"/>
</dbReference>
<reference evidence="3" key="1">
    <citation type="submission" date="2013-11" db="EMBL/GenBank/DDBJ databases">
        <title>Draft genome sequence of the broad-host-range Rhizobium sp. LPU83 strain, a member of the low-genetic diversity Oregon-like Rhizobium sp. group.</title>
        <authorList>
            <person name="Wibberg D."/>
            <person name="Puehler A."/>
            <person name="Schlueter A."/>
        </authorList>
    </citation>
    <scope>NUCLEOTIDE SEQUENCE [LARGE SCALE GENOMIC DNA]</scope>
    <source>
        <strain evidence="3">LPU83</strain>
    </source>
</reference>
<feature type="compositionally biased region" description="Low complexity" evidence="1">
    <location>
        <begin position="130"/>
        <end position="148"/>
    </location>
</feature>
<organism evidence="3 4">
    <name type="scientific">Rhizobium favelukesii</name>
    <dbReference type="NCBI Taxonomy" id="348824"/>
    <lineage>
        <taxon>Bacteria</taxon>
        <taxon>Pseudomonadati</taxon>
        <taxon>Pseudomonadota</taxon>
        <taxon>Alphaproteobacteria</taxon>
        <taxon>Hyphomicrobiales</taxon>
        <taxon>Rhizobiaceae</taxon>
        <taxon>Rhizobium/Agrobacterium group</taxon>
        <taxon>Rhizobium</taxon>
    </lineage>
</organism>
<dbReference type="HOGENOM" id="CLU_1065084_0_0_5"/>
<dbReference type="AlphaFoldDB" id="W6RSW9"/>
<evidence type="ECO:0000259" key="2">
    <source>
        <dbReference type="Pfam" id="PF07484"/>
    </source>
</evidence>
<keyword evidence="4" id="KW-1185">Reference proteome</keyword>